<dbReference type="InterPro" id="IPR050571">
    <property type="entry name" value="Class-IV_PLP-Dep_Aminotrnsfr"/>
</dbReference>
<dbReference type="EMBL" id="CP000912">
    <property type="protein sequence ID" value="ABY39111.1"/>
    <property type="molecule type" value="Genomic_DNA"/>
</dbReference>
<dbReference type="EC" id="2.6.1.42" evidence="6"/>
<feature type="region of interest" description="Disordered" evidence="12">
    <location>
        <begin position="251"/>
        <end position="273"/>
    </location>
</feature>
<dbReference type="KEGG" id="bmt:BSUIS_B0084"/>
<evidence type="ECO:0000256" key="12">
    <source>
        <dbReference type="SAM" id="MobiDB-lite"/>
    </source>
</evidence>
<dbReference type="InterPro" id="IPR001544">
    <property type="entry name" value="Aminotrans_IV"/>
</dbReference>
<dbReference type="InterPro" id="IPR036038">
    <property type="entry name" value="Aminotransferase-like"/>
</dbReference>
<evidence type="ECO:0000313" key="14">
    <source>
        <dbReference type="Proteomes" id="UP000008545"/>
    </source>
</evidence>
<dbReference type="InterPro" id="IPR043131">
    <property type="entry name" value="BCAT-like_N"/>
</dbReference>
<evidence type="ECO:0000256" key="6">
    <source>
        <dbReference type="ARBA" id="ARBA00013053"/>
    </source>
</evidence>
<proteinExistence type="inferred from homology"/>
<evidence type="ECO:0000256" key="9">
    <source>
        <dbReference type="ARBA" id="ARBA00048212"/>
    </source>
</evidence>
<comment type="catalytic activity">
    <reaction evidence="11">
        <text>L-leucine + 2-oxoglutarate = 4-methyl-2-oxopentanoate + L-glutamate</text>
        <dbReference type="Rhea" id="RHEA:18321"/>
        <dbReference type="ChEBI" id="CHEBI:16810"/>
        <dbReference type="ChEBI" id="CHEBI:17865"/>
        <dbReference type="ChEBI" id="CHEBI:29985"/>
        <dbReference type="ChEBI" id="CHEBI:57427"/>
        <dbReference type="EC" id="2.6.1.42"/>
    </reaction>
</comment>
<evidence type="ECO:0000256" key="5">
    <source>
        <dbReference type="ARBA" id="ARBA00009320"/>
    </source>
</evidence>
<dbReference type="InterPro" id="IPR043132">
    <property type="entry name" value="BCAT-like_C"/>
</dbReference>
<dbReference type="GO" id="GO:0004084">
    <property type="term" value="F:branched-chain-amino-acid transaminase activity"/>
    <property type="evidence" value="ECO:0007669"/>
    <property type="project" value="UniProtKB-EC"/>
</dbReference>
<comment type="pathway">
    <text evidence="4">Amino-acid biosynthesis; L-leucine biosynthesis; L-leucine from 3-methyl-2-oxobutanoate: step 4/4.</text>
</comment>
<dbReference type="Gene3D" id="3.30.470.10">
    <property type="match status" value="1"/>
</dbReference>
<evidence type="ECO:0000313" key="13">
    <source>
        <dbReference type="EMBL" id="ABY39111.1"/>
    </source>
</evidence>
<reference evidence="13 14" key="1">
    <citation type="submission" date="2007-12" db="EMBL/GenBank/DDBJ databases">
        <title>Brucella suis ATCC 23445 whole genome shotgun sequencing project.</title>
        <authorList>
            <person name="Setubal J.C."/>
            <person name="Bowns C."/>
            <person name="Boyle S."/>
            <person name="Crasta O.R."/>
            <person name="Czar M.J."/>
            <person name="Dharmanolla C."/>
            <person name="Gillespie J.J."/>
            <person name="Kenyon R.W."/>
            <person name="Lu J."/>
            <person name="Mane S."/>
            <person name="Mohapatra S."/>
            <person name="Nagrani S."/>
            <person name="Purkayastha A."/>
            <person name="Rajasimha H.K."/>
            <person name="Shallom J.M."/>
            <person name="Shallom S."/>
            <person name="Shukla M."/>
            <person name="Snyder E.E."/>
            <person name="Sobral B.W."/>
            <person name="Wattam A.R."/>
            <person name="Will R."/>
            <person name="Williams K."/>
            <person name="Yoo H."/>
            <person name="Bruce D."/>
            <person name="Detter C."/>
            <person name="Munk C."/>
            <person name="Brettin T.S."/>
        </authorList>
    </citation>
    <scope>NUCLEOTIDE SEQUENCE [LARGE SCALE GENOMIC DNA]</scope>
    <source>
        <strain evidence="14">ATCC 23445 / NCTC 10510</strain>
    </source>
</reference>
<evidence type="ECO:0000256" key="1">
    <source>
        <dbReference type="ARBA" id="ARBA00003109"/>
    </source>
</evidence>
<evidence type="ECO:0000256" key="7">
    <source>
        <dbReference type="ARBA" id="ARBA00014472"/>
    </source>
</evidence>
<dbReference type="PANTHER" id="PTHR42743:SF11">
    <property type="entry name" value="AMINODEOXYCHORISMATE LYASE"/>
    <property type="match status" value="1"/>
</dbReference>
<sequence length="292" mass="32838">MSSESTVRDGSKAVTSEPDYQLIETMRWEPLAGVLRFDLHMARLENSARELNFACNMDVIRQKIAESGTGDQALKLRLTLAPDGVATVAALPYEALPQQTVWRITIARTRLDHADPLLRYKTTRRQAYIAAREEYSPAEVDEVILLNERGEVCEGTITSIFLDIGGTACTTPALSCGLLDGVMRRELLDKGVASEEVVSVDMLKSARNILVGNSLRGMIRAKLICVKHVSSHRLVTFLPFNEVVLSFRHNERTRSSEEEENGERKMAGLWRDNRPHHHDRLRVDRARYPAAD</sequence>
<evidence type="ECO:0000256" key="10">
    <source>
        <dbReference type="ARBA" id="ARBA00048798"/>
    </source>
</evidence>
<dbReference type="Pfam" id="PF01063">
    <property type="entry name" value="Aminotran_4"/>
    <property type="match status" value="1"/>
</dbReference>
<evidence type="ECO:0000256" key="8">
    <source>
        <dbReference type="ARBA" id="ARBA00023304"/>
    </source>
</evidence>
<dbReference type="NCBIfam" id="NF005729">
    <property type="entry name" value="PRK07546.1-3"/>
    <property type="match status" value="1"/>
</dbReference>
<comment type="pathway">
    <text evidence="2">Amino-acid biosynthesis; L-isoleucine biosynthesis; L-isoleucine from 2-oxobutanoate: step 4/4.</text>
</comment>
<evidence type="ECO:0000256" key="3">
    <source>
        <dbReference type="ARBA" id="ARBA00004931"/>
    </source>
</evidence>
<evidence type="ECO:0000256" key="4">
    <source>
        <dbReference type="ARBA" id="ARBA00005072"/>
    </source>
</evidence>
<organism evidence="13 14">
    <name type="scientific">Brucella suis (strain ATCC 23445 / NCTC 10510)</name>
    <dbReference type="NCBI Taxonomy" id="470137"/>
    <lineage>
        <taxon>Bacteria</taxon>
        <taxon>Pseudomonadati</taxon>
        <taxon>Pseudomonadota</taxon>
        <taxon>Alphaproteobacteria</taxon>
        <taxon>Hyphomicrobiales</taxon>
        <taxon>Brucellaceae</taxon>
        <taxon>Brucella/Ochrobactrum group</taxon>
        <taxon>Brucella</taxon>
    </lineage>
</organism>
<dbReference type="NCBIfam" id="NF005731">
    <property type="entry name" value="PRK07546.1-5"/>
    <property type="match status" value="1"/>
</dbReference>
<keyword evidence="8" id="KW-0028">Amino-acid biosynthesis</keyword>
<feature type="compositionally biased region" description="Basic and acidic residues" evidence="12">
    <location>
        <begin position="251"/>
        <end position="266"/>
    </location>
</feature>
<dbReference type="SUPFAM" id="SSF56752">
    <property type="entry name" value="D-aminoacid aminotransferase-like PLP-dependent enzymes"/>
    <property type="match status" value="1"/>
</dbReference>
<gene>
    <name evidence="13" type="ordered locus">BSUIS_B0084</name>
</gene>
<accession>A9WXE5</accession>
<dbReference type="PANTHER" id="PTHR42743">
    <property type="entry name" value="AMINO-ACID AMINOTRANSFERASE"/>
    <property type="match status" value="1"/>
</dbReference>
<dbReference type="NCBIfam" id="NF005728">
    <property type="entry name" value="PRK07546.1-2"/>
    <property type="match status" value="1"/>
</dbReference>
<comment type="catalytic activity">
    <reaction evidence="9">
        <text>L-valine + 2-oxoglutarate = 3-methyl-2-oxobutanoate + L-glutamate</text>
        <dbReference type="Rhea" id="RHEA:24813"/>
        <dbReference type="ChEBI" id="CHEBI:11851"/>
        <dbReference type="ChEBI" id="CHEBI:16810"/>
        <dbReference type="ChEBI" id="CHEBI:29985"/>
        <dbReference type="ChEBI" id="CHEBI:57762"/>
        <dbReference type="EC" id="2.6.1.42"/>
    </reaction>
</comment>
<evidence type="ECO:0000256" key="11">
    <source>
        <dbReference type="ARBA" id="ARBA00049229"/>
    </source>
</evidence>
<comment type="similarity">
    <text evidence="5">Belongs to the class-IV pyridoxal-phosphate-dependent aminotransferase family.</text>
</comment>
<keyword evidence="8" id="KW-0100">Branched-chain amino acid biosynthesis</keyword>
<dbReference type="Proteomes" id="UP000008545">
    <property type="component" value="Chromosome II"/>
</dbReference>
<comment type="pathway">
    <text evidence="3">Amino-acid biosynthesis; L-valine biosynthesis; L-valine from pyruvate: step 4/4.</text>
</comment>
<evidence type="ECO:0000256" key="2">
    <source>
        <dbReference type="ARBA" id="ARBA00004824"/>
    </source>
</evidence>
<protein>
    <recommendedName>
        <fullName evidence="7">Probable branched-chain-amino-acid aminotransferase</fullName>
        <ecNumber evidence="6">2.6.1.42</ecNumber>
    </recommendedName>
</protein>
<dbReference type="HOGENOM" id="CLU_020844_6_1_5"/>
<dbReference type="GO" id="GO:0009082">
    <property type="term" value="P:branched-chain amino acid biosynthetic process"/>
    <property type="evidence" value="ECO:0007669"/>
    <property type="project" value="UniProtKB-KW"/>
</dbReference>
<dbReference type="Gene3D" id="3.20.10.10">
    <property type="entry name" value="D-amino Acid Aminotransferase, subunit A, domain 2"/>
    <property type="match status" value="1"/>
</dbReference>
<comment type="catalytic activity">
    <reaction evidence="10">
        <text>L-isoleucine + 2-oxoglutarate = (S)-3-methyl-2-oxopentanoate + L-glutamate</text>
        <dbReference type="Rhea" id="RHEA:24801"/>
        <dbReference type="ChEBI" id="CHEBI:16810"/>
        <dbReference type="ChEBI" id="CHEBI:29985"/>
        <dbReference type="ChEBI" id="CHEBI:35146"/>
        <dbReference type="ChEBI" id="CHEBI:58045"/>
        <dbReference type="EC" id="2.6.1.42"/>
    </reaction>
</comment>
<comment type="function">
    <text evidence="1">Acts on leucine, isoleucine and valine.</text>
</comment>
<dbReference type="AlphaFoldDB" id="A9WXE5"/>
<name>A9WXE5_BRUSI</name>